<comment type="similarity">
    <text evidence="2">Belongs to the SsgA family.</text>
</comment>
<sequence>MTLGRISQTITAHYHHLGKDGVSSSAIEIVVAYDTDDPYSVQFHFRSGSIQWFVSRDLVISGLEAASGEGDVRVSTHGTVGGDTTILTLNNHEDPSADFTLDAYELMSFLQRTEQMVPLGAETRRVQRQIELIDWTRLM</sequence>
<accession>F2L795</accession>
<evidence type="ECO:0000256" key="6">
    <source>
        <dbReference type="ARBA" id="ARBA00023306"/>
    </source>
</evidence>
<gene>
    <name evidence="7" type="ORF">Psed_7011</name>
</gene>
<dbReference type="GO" id="GO:0030435">
    <property type="term" value="P:sporulation resulting in formation of a cellular spore"/>
    <property type="evidence" value="ECO:0007669"/>
    <property type="project" value="UniProtKB-KW"/>
</dbReference>
<evidence type="ECO:0000256" key="3">
    <source>
        <dbReference type="ARBA" id="ARBA00022618"/>
    </source>
</evidence>
<reference evidence="7" key="1">
    <citation type="journal article" date="2011" name="J. Bacteriol.">
        <title>Genome sequence of the 1,4-dioxane-degrading Pseudonocardia dioxanivorans strain CB1190.</title>
        <authorList>
            <person name="Sales C.M."/>
            <person name="Mahendra S."/>
            <person name="Grostern A."/>
            <person name="Parales R.E."/>
            <person name="Goodwin L.A."/>
            <person name="Woyke T."/>
            <person name="Nolan M."/>
            <person name="Lapidus A."/>
            <person name="Chertkov O."/>
            <person name="Ovchinnikova G."/>
            <person name="Sczyrba A."/>
            <person name="Alvarez-Cohen L."/>
        </authorList>
    </citation>
    <scope>NUCLEOTIDE SEQUENCE</scope>
    <source>
        <strain evidence="7">CB1190</strain>
        <plasmid evidence="7">pPSED02</plasmid>
    </source>
</reference>
<comment type="subcellular location">
    <subcellularLocation>
        <location evidence="1">Cell septum</location>
    </subcellularLocation>
</comment>
<evidence type="ECO:0000256" key="4">
    <source>
        <dbReference type="ARBA" id="ARBA00022969"/>
    </source>
</evidence>
<evidence type="ECO:0000256" key="5">
    <source>
        <dbReference type="ARBA" id="ARBA00023210"/>
    </source>
</evidence>
<keyword evidence="4" id="KW-0749">Sporulation</keyword>
<proteinExistence type="inferred from homology"/>
<evidence type="ECO:0000313" key="7">
    <source>
        <dbReference type="EMBL" id="AEA29068.1"/>
    </source>
</evidence>
<evidence type="ECO:0000256" key="2">
    <source>
        <dbReference type="ARBA" id="ARBA00009323"/>
    </source>
</evidence>
<dbReference type="RefSeq" id="WP_014203957.1">
    <property type="nucleotide sequence ID" value="NC_016601.1"/>
</dbReference>
<dbReference type="GO" id="GO:0000917">
    <property type="term" value="P:division septum assembly"/>
    <property type="evidence" value="ECO:0007669"/>
    <property type="project" value="UniProtKB-KW"/>
</dbReference>
<geneLocation type="plasmid" evidence="7">
    <name>pPSED02</name>
</geneLocation>
<dbReference type="Gene3D" id="2.30.31.20">
    <property type="entry name" value="Sporulation-specific cell division protein SsgB"/>
    <property type="match status" value="1"/>
</dbReference>
<protein>
    <submittedName>
        <fullName evidence="7">Sporulation and cell division protein SsgA</fullName>
    </submittedName>
</protein>
<dbReference type="GO" id="GO:0030428">
    <property type="term" value="C:cell septum"/>
    <property type="evidence" value="ECO:0007669"/>
    <property type="project" value="UniProtKB-SubCell"/>
</dbReference>
<keyword evidence="7" id="KW-0614">Plasmid</keyword>
<dbReference type="InterPro" id="IPR006776">
    <property type="entry name" value="SsgB"/>
</dbReference>
<keyword evidence="5" id="KW-0717">Septation</keyword>
<name>F2L795_PSEUX</name>
<dbReference type="AlphaFoldDB" id="F2L795"/>
<keyword evidence="3 7" id="KW-0132">Cell division</keyword>
<dbReference type="EMBL" id="CP002597">
    <property type="protein sequence ID" value="AEA29068.1"/>
    <property type="molecule type" value="Genomic_DNA"/>
</dbReference>
<dbReference type="InterPro" id="IPR038658">
    <property type="entry name" value="SsgB_sf"/>
</dbReference>
<organism evidence="7">
    <name type="scientific">Pseudonocardia dioxanivorans (strain ATCC 55486 / DSM 44775 / JCM 13855 / CB1190)</name>
    <dbReference type="NCBI Taxonomy" id="675635"/>
    <lineage>
        <taxon>Bacteria</taxon>
        <taxon>Bacillati</taxon>
        <taxon>Actinomycetota</taxon>
        <taxon>Actinomycetes</taxon>
        <taxon>Pseudonocardiales</taxon>
        <taxon>Pseudonocardiaceae</taxon>
        <taxon>Pseudonocardia</taxon>
    </lineage>
</organism>
<dbReference type="Pfam" id="PF04686">
    <property type="entry name" value="SsgA"/>
    <property type="match status" value="1"/>
</dbReference>
<evidence type="ECO:0000256" key="1">
    <source>
        <dbReference type="ARBA" id="ARBA00004431"/>
    </source>
</evidence>
<keyword evidence="6" id="KW-0131">Cell cycle</keyword>